<name>A0A158JXH3_9BURK</name>
<dbReference type="Proteomes" id="UP000054683">
    <property type="component" value="Unassembled WGS sequence"/>
</dbReference>
<proteinExistence type="predicted"/>
<dbReference type="InterPro" id="IPR022191">
    <property type="entry name" value="DUF3717"/>
</dbReference>
<evidence type="ECO:0000313" key="1">
    <source>
        <dbReference type="EMBL" id="SAL73203.1"/>
    </source>
</evidence>
<reference evidence="1 2" key="1">
    <citation type="submission" date="2016-01" db="EMBL/GenBank/DDBJ databases">
        <authorList>
            <person name="Oliw E.H."/>
        </authorList>
    </citation>
    <scope>NUCLEOTIDE SEQUENCE [LARGE SCALE GENOMIC DNA]</scope>
    <source>
        <strain evidence="1">LMG 27134</strain>
    </source>
</reference>
<gene>
    <name evidence="1" type="ORF">AWB69_08949</name>
</gene>
<evidence type="ECO:0000313" key="2">
    <source>
        <dbReference type="Proteomes" id="UP000054683"/>
    </source>
</evidence>
<dbReference type="Pfam" id="PF12512">
    <property type="entry name" value="DUF3717"/>
    <property type="match status" value="1"/>
</dbReference>
<organism evidence="1 2">
    <name type="scientific">Caballeronia udeis</name>
    <dbReference type="NCBI Taxonomy" id="1232866"/>
    <lineage>
        <taxon>Bacteria</taxon>
        <taxon>Pseudomonadati</taxon>
        <taxon>Pseudomonadota</taxon>
        <taxon>Betaproteobacteria</taxon>
        <taxon>Burkholderiales</taxon>
        <taxon>Burkholderiaceae</taxon>
        <taxon>Caballeronia</taxon>
    </lineage>
</organism>
<dbReference type="RefSeq" id="WP_062092958.1">
    <property type="nucleotide sequence ID" value="NZ_FCOK02000130.1"/>
</dbReference>
<sequence>MPDISIEQLEAAINIWRNRKPSPEGNDQAPALCAEARALADVYGTMIFKGSKTVDTATFNEIQTAAYAAATPERYA</sequence>
<dbReference type="EMBL" id="FCOK02000130">
    <property type="protein sequence ID" value="SAL73203.1"/>
    <property type="molecule type" value="Genomic_DNA"/>
</dbReference>
<accession>A0A158JXH3</accession>
<protein>
    <submittedName>
        <fullName evidence="1">PF12512 family protein</fullName>
    </submittedName>
</protein>
<dbReference type="AlphaFoldDB" id="A0A158JXH3"/>